<protein>
    <submittedName>
        <fullName evidence="1">Uncharacterized protein</fullName>
    </submittedName>
</protein>
<reference evidence="1 2" key="1">
    <citation type="submission" date="2016-12" db="EMBL/GenBank/DDBJ databases">
        <title>The genomes of Aspergillus section Nigri reveals drivers in fungal speciation.</title>
        <authorList>
            <consortium name="DOE Joint Genome Institute"/>
            <person name="Vesth T.C."/>
            <person name="Nybo J."/>
            <person name="Theobald S."/>
            <person name="Brandl J."/>
            <person name="Frisvad J.C."/>
            <person name="Nielsen K.F."/>
            <person name="Lyhne E.K."/>
            <person name="Kogle M.E."/>
            <person name="Kuo A."/>
            <person name="Riley R."/>
            <person name="Clum A."/>
            <person name="Nolan M."/>
            <person name="Lipzen A."/>
            <person name="Salamov A."/>
            <person name="Henrissat B."/>
            <person name="Wiebenga A."/>
            <person name="De Vries R.P."/>
            <person name="Grigoriev I.V."/>
            <person name="Mortensen U.H."/>
            <person name="Andersen M.R."/>
            <person name="Baker S.E."/>
        </authorList>
    </citation>
    <scope>NUCLEOTIDE SEQUENCE [LARGE SCALE GENOMIC DNA]</scope>
    <source>
        <strain evidence="1 2">CBS 115572</strain>
    </source>
</reference>
<dbReference type="Proteomes" id="UP000246702">
    <property type="component" value="Unassembled WGS sequence"/>
</dbReference>
<evidence type="ECO:0000313" key="2">
    <source>
        <dbReference type="Proteomes" id="UP000246702"/>
    </source>
</evidence>
<organism evidence="1 2">
    <name type="scientific">Aspergillus sclerotioniger CBS 115572</name>
    <dbReference type="NCBI Taxonomy" id="1450535"/>
    <lineage>
        <taxon>Eukaryota</taxon>
        <taxon>Fungi</taxon>
        <taxon>Dikarya</taxon>
        <taxon>Ascomycota</taxon>
        <taxon>Pezizomycotina</taxon>
        <taxon>Eurotiomycetes</taxon>
        <taxon>Eurotiomycetidae</taxon>
        <taxon>Eurotiales</taxon>
        <taxon>Aspergillaceae</taxon>
        <taxon>Aspergillus</taxon>
        <taxon>Aspergillus subgen. Circumdati</taxon>
    </lineage>
</organism>
<accession>A0A317X6J7</accession>
<sequence>MITYVSDLPEPIAPCATLQRSPIQPASKKGCLSVRGYGNFCLPVADCVGLIGIDWGTDPTEINPTGLAAAFAFPLRQLARIGGMAIFKLPRSTRKLRSVQRAWSDMKVWLLPSWSAAVTPIHHLLPNNPVRARGLEVRYPCLMVPPVGSRSQAWCRVPDSYHGFPTGSSAPVHGTDRPVRSVYLFTIDVRYSGQTNAGRSNSVDGISRWDLAWRPATEYGVEAVERIGTLSPPC</sequence>
<gene>
    <name evidence="1" type="ORF">BO94DRAFT_325914</name>
</gene>
<name>A0A317X6J7_9EURO</name>
<keyword evidence="2" id="KW-1185">Reference proteome</keyword>
<proteinExistence type="predicted"/>
<evidence type="ECO:0000313" key="1">
    <source>
        <dbReference type="EMBL" id="PWY94246.1"/>
    </source>
</evidence>
<dbReference type="AlphaFoldDB" id="A0A317X6J7"/>
<dbReference type="EMBL" id="MSFK01000005">
    <property type="protein sequence ID" value="PWY94246.1"/>
    <property type="molecule type" value="Genomic_DNA"/>
</dbReference>
<dbReference type="GeneID" id="37109079"/>
<dbReference type="RefSeq" id="XP_025471007.1">
    <property type="nucleotide sequence ID" value="XM_025606936.1"/>
</dbReference>
<comment type="caution">
    <text evidence="1">The sequence shown here is derived from an EMBL/GenBank/DDBJ whole genome shotgun (WGS) entry which is preliminary data.</text>
</comment>